<evidence type="ECO:0000313" key="4">
    <source>
        <dbReference type="Proteomes" id="UP001180503"/>
    </source>
</evidence>
<reference evidence="4" key="1">
    <citation type="submission" date="2023-07" db="EMBL/GenBank/DDBJ databases">
        <title>30 novel species of actinomycetes from the DSMZ collection.</title>
        <authorList>
            <person name="Nouioui I."/>
        </authorList>
    </citation>
    <scope>NUCLEOTIDE SEQUENCE [LARGE SCALE GENOMIC DNA]</scope>
    <source>
        <strain evidence="4">DSM 41635</strain>
    </source>
</reference>
<dbReference type="InterPro" id="IPR001932">
    <property type="entry name" value="PPM-type_phosphatase-like_dom"/>
</dbReference>
<evidence type="ECO:0000313" key="3">
    <source>
        <dbReference type="EMBL" id="MDT0407134.1"/>
    </source>
</evidence>
<dbReference type="EC" id="3.1.3.16" evidence="3"/>
<dbReference type="PANTHER" id="PTHR43156">
    <property type="entry name" value="STAGE II SPORULATION PROTEIN E-RELATED"/>
    <property type="match status" value="1"/>
</dbReference>
<evidence type="ECO:0000259" key="2">
    <source>
        <dbReference type="Pfam" id="PF07228"/>
    </source>
</evidence>
<dbReference type="RefSeq" id="WP_311711790.1">
    <property type="nucleotide sequence ID" value="NZ_JAVRFB010000378.1"/>
</dbReference>
<feature type="non-terminal residue" evidence="3">
    <location>
        <position position="1"/>
    </location>
</feature>
<dbReference type="Pfam" id="PF07228">
    <property type="entry name" value="SpoIIE"/>
    <property type="match status" value="1"/>
</dbReference>
<dbReference type="PANTHER" id="PTHR43156:SF2">
    <property type="entry name" value="STAGE II SPORULATION PROTEIN E"/>
    <property type="match status" value="1"/>
</dbReference>
<dbReference type="EMBL" id="JAVRFB010000378">
    <property type="protein sequence ID" value="MDT0407134.1"/>
    <property type="molecule type" value="Genomic_DNA"/>
</dbReference>
<dbReference type="Proteomes" id="UP001180503">
    <property type="component" value="Unassembled WGS sequence"/>
</dbReference>
<feature type="domain" description="PPM-type phosphatase" evidence="2">
    <location>
        <begin position="2"/>
        <end position="108"/>
    </location>
</feature>
<gene>
    <name evidence="3" type="ORF">RM528_35440</name>
</gene>
<accession>A0ABU2QTC9</accession>
<dbReference type="Gene3D" id="3.60.40.10">
    <property type="entry name" value="PPM-type phosphatase domain"/>
    <property type="match status" value="1"/>
</dbReference>
<proteinExistence type="predicted"/>
<keyword evidence="1 3" id="KW-0378">Hydrolase</keyword>
<dbReference type="InterPro" id="IPR036457">
    <property type="entry name" value="PPM-type-like_dom_sf"/>
</dbReference>
<dbReference type="GO" id="GO:0004722">
    <property type="term" value="F:protein serine/threonine phosphatase activity"/>
    <property type="evidence" value="ECO:0007669"/>
    <property type="project" value="UniProtKB-EC"/>
</dbReference>
<name>A0ABU2QTC9_9ACTN</name>
<sequence>FRIASAGHPPPLLTGPDGAVSFLDVPAGAPLGTGVIPYVPVERPVPELSRLTLYTDGLIRSRTADLGTQLERLREAVGGGVPEDGTECRAVAERVGGDRSDDAIVLAALARPLGPECDVYVRALPPDGKAAGQARTAVREQLERWGLQ</sequence>
<comment type="caution">
    <text evidence="3">The sequence shown here is derived from an EMBL/GenBank/DDBJ whole genome shotgun (WGS) entry which is preliminary data.</text>
</comment>
<protein>
    <submittedName>
        <fullName evidence="3">PP2C family protein-serine/threonine phosphatase</fullName>
        <ecNumber evidence="3">3.1.3.16</ecNumber>
    </submittedName>
</protein>
<dbReference type="InterPro" id="IPR052016">
    <property type="entry name" value="Bact_Sigma-Reg"/>
</dbReference>
<feature type="non-terminal residue" evidence="3">
    <location>
        <position position="148"/>
    </location>
</feature>
<evidence type="ECO:0000256" key="1">
    <source>
        <dbReference type="ARBA" id="ARBA00022801"/>
    </source>
</evidence>
<organism evidence="3 4">
    <name type="scientific">Streptomyces edwardsiae</name>
    <dbReference type="NCBI Taxonomy" id="3075527"/>
    <lineage>
        <taxon>Bacteria</taxon>
        <taxon>Bacillati</taxon>
        <taxon>Actinomycetota</taxon>
        <taxon>Actinomycetes</taxon>
        <taxon>Kitasatosporales</taxon>
        <taxon>Streptomycetaceae</taxon>
        <taxon>Streptomyces</taxon>
    </lineage>
</organism>